<sequence length="479" mass="52231">MAATLMAPFIMAFQSDVRNPPADLRSKASLILDHSGELSRIWPGYWPENQGFILYDPSSGAVLVGADGQPRNVTYRAGKLPGADSDFVFDYPAGTPNMMMMTVKNDWPLAVETLFHEQFHDFQHDAFDKKDRRYGGDYVDLTEITDRASFTAAAELERRVLADAILAQTAAKRTELSRQYVALRRIRETTLGEAIVGKERYFERLEGTAQYVGFKAAAIVLTGEDGSVATQLATGLRRNLFANAKGSYSGNWFRTRAYDVGGAIALLLDQLGPSDWKARVQSGEPLDILLEKALGITDNNERTRLGRTAQATYGAGQILLEMKAALAAAPKTLESPADFMRLGSRHLVLSISIPRSRLADGQEFSSTKQMIAVGRAAMAFLDVNNFQVEQPGIKLALKGYSVMSERAPSKPGEALLTTYTISLSPQVKLPTLDALAPGTHSLDSLNVSTEGLTLHVDRPTTVTVTKDRIAVLTSVASQP</sequence>
<comment type="caution">
    <text evidence="1">The sequence shown here is derived from an EMBL/GenBank/DDBJ whole genome shotgun (WGS) entry which is preliminary data.</text>
</comment>
<proteinExistence type="predicted"/>
<evidence type="ECO:0000313" key="2">
    <source>
        <dbReference type="Proteomes" id="UP000528945"/>
    </source>
</evidence>
<dbReference type="RefSeq" id="WP_147036884.1">
    <property type="nucleotide sequence ID" value="NZ_JACIDB010000001.1"/>
</dbReference>
<evidence type="ECO:0000313" key="1">
    <source>
        <dbReference type="EMBL" id="MBB3874195.1"/>
    </source>
</evidence>
<accession>A0AAW3TPX7</accession>
<reference evidence="1 2" key="1">
    <citation type="submission" date="2020-08" db="EMBL/GenBank/DDBJ databases">
        <title>Genomic Encyclopedia of Type Strains, Phase IV (KMG-IV): sequencing the most valuable type-strain genomes for metagenomic binning, comparative biology and taxonomic classification.</title>
        <authorList>
            <person name="Goeker M."/>
        </authorList>
    </citation>
    <scope>NUCLEOTIDE SEQUENCE [LARGE SCALE GENOMIC DNA]</scope>
    <source>
        <strain evidence="1 2">DSM 15581</strain>
    </source>
</reference>
<protein>
    <submittedName>
        <fullName evidence="1">Uncharacterized protein</fullName>
    </submittedName>
</protein>
<dbReference type="AlphaFoldDB" id="A0AAW3TPX7"/>
<keyword evidence="2" id="KW-1185">Reference proteome</keyword>
<organism evidence="1 2">
    <name type="scientific">Sphingomonas aquatilis</name>
    <dbReference type="NCBI Taxonomy" id="93063"/>
    <lineage>
        <taxon>Bacteria</taxon>
        <taxon>Pseudomonadati</taxon>
        <taxon>Pseudomonadota</taxon>
        <taxon>Alphaproteobacteria</taxon>
        <taxon>Sphingomonadales</taxon>
        <taxon>Sphingomonadaceae</taxon>
        <taxon>Sphingomonas</taxon>
    </lineage>
</organism>
<dbReference type="EMBL" id="JACIDB010000001">
    <property type="protein sequence ID" value="MBB3874195.1"/>
    <property type="molecule type" value="Genomic_DNA"/>
</dbReference>
<gene>
    <name evidence="1" type="ORF">GGR47_000411</name>
</gene>
<dbReference type="Proteomes" id="UP000528945">
    <property type="component" value="Unassembled WGS sequence"/>
</dbReference>
<name>A0AAW3TPX7_9SPHN</name>